<evidence type="ECO:0000313" key="2">
    <source>
        <dbReference type="Proteomes" id="UP001162483"/>
    </source>
</evidence>
<accession>A0ABN9E937</accession>
<name>A0ABN9E937_9NEOB</name>
<sequence>EEEGRTTLRKWERVPVKFRYPLPLPPQRSAVSGHNLHCLQSLKTTGPFTKLSASRACAVGTRL</sequence>
<organism evidence="1 2">
    <name type="scientific">Staurois parvus</name>
    <dbReference type="NCBI Taxonomy" id="386267"/>
    <lineage>
        <taxon>Eukaryota</taxon>
        <taxon>Metazoa</taxon>
        <taxon>Chordata</taxon>
        <taxon>Craniata</taxon>
        <taxon>Vertebrata</taxon>
        <taxon>Euteleostomi</taxon>
        <taxon>Amphibia</taxon>
        <taxon>Batrachia</taxon>
        <taxon>Anura</taxon>
        <taxon>Neobatrachia</taxon>
        <taxon>Ranoidea</taxon>
        <taxon>Ranidae</taxon>
        <taxon>Staurois</taxon>
    </lineage>
</organism>
<protein>
    <submittedName>
        <fullName evidence="1">Uncharacterized protein</fullName>
    </submittedName>
</protein>
<comment type="caution">
    <text evidence="1">The sequence shown here is derived from an EMBL/GenBank/DDBJ whole genome shotgun (WGS) entry which is preliminary data.</text>
</comment>
<reference evidence="1" key="1">
    <citation type="submission" date="2023-05" db="EMBL/GenBank/DDBJ databases">
        <authorList>
            <person name="Stuckert A."/>
        </authorList>
    </citation>
    <scope>NUCLEOTIDE SEQUENCE</scope>
</reference>
<feature type="non-terminal residue" evidence="1">
    <location>
        <position position="1"/>
    </location>
</feature>
<keyword evidence="2" id="KW-1185">Reference proteome</keyword>
<evidence type="ECO:0000313" key="1">
    <source>
        <dbReference type="EMBL" id="CAI9581420.1"/>
    </source>
</evidence>
<gene>
    <name evidence="1" type="ORF">SPARVUS_LOCUS9480558</name>
</gene>
<dbReference type="Proteomes" id="UP001162483">
    <property type="component" value="Unassembled WGS sequence"/>
</dbReference>
<dbReference type="EMBL" id="CATNWA010015269">
    <property type="protein sequence ID" value="CAI9581420.1"/>
    <property type="molecule type" value="Genomic_DNA"/>
</dbReference>
<proteinExistence type="predicted"/>